<evidence type="ECO:0000313" key="4">
    <source>
        <dbReference type="Proteomes" id="UP001461498"/>
    </source>
</evidence>
<keyword evidence="4" id="KW-1185">Reference proteome</keyword>
<dbReference type="PROSITE" id="PS50181">
    <property type="entry name" value="FBOX"/>
    <property type="match status" value="1"/>
</dbReference>
<sequence length="558" mass="63739">MSLISDQSKACINDLPNEILEHIIGLLPPYKDFKNCMLVCKRWHRNVQNVIKHKKLDFSRALRNFNTEWEYINQTFQNNITKRYSHSACVHENSMYVFGGCTSTSTTFNDLWKLDLSTRRWQRLLTMGRYPSPKAYASLVYYKSNLILFGGWTHPSPYPLYQAWRTFNELHVYSIDENYWDRVNNSTHSPLPMAGHTATVHKDNMIIFGGLQEFKGGSNDVWCLNLTSYMWTMKETSEAKPLPRYGHSQIAINDDHLIILGGWGGHPNLILNDDVWMLNMNGNVWVWNKIAIRNNQWAATHLWCHPACKVEDFVVVLSRNPDSSPTSLAYSRWTANSQIGVNQRRRDQQRPGSLRPAEAANSAAAGPSVDRDVNVNGRRGSFTSRQSPVVQEPMNVVSPPLEQLRQEIVAGINPAPSNRRITMFAFRTDHPTWKIREKRLELLRIMEERIRMLNGEDSQQQQQEKPKNQQPKMAMFVLDISEVLENGTAQWLTVKSIAPGGPEATILYSLVFGNGELIMFGGIRKEPGFTINEREDAENPSDTVSNSLHLITAPPTSI</sequence>
<evidence type="ECO:0000313" key="3">
    <source>
        <dbReference type="EMBL" id="KAK9496535.1"/>
    </source>
</evidence>
<feature type="region of interest" description="Disordered" evidence="1">
    <location>
        <begin position="535"/>
        <end position="558"/>
    </location>
</feature>
<protein>
    <recommendedName>
        <fullName evidence="2">F-box domain-containing protein</fullName>
    </recommendedName>
</protein>
<name>A0AAW1CFH3_9HEMI</name>
<dbReference type="InterPro" id="IPR001810">
    <property type="entry name" value="F-box_dom"/>
</dbReference>
<dbReference type="Pfam" id="PF13415">
    <property type="entry name" value="Beta-prop_FBX42"/>
    <property type="match status" value="1"/>
</dbReference>
<dbReference type="PANTHER" id="PTHR46432:SF1">
    <property type="entry name" value="F-BOX ONLY PROTEIN 42"/>
    <property type="match status" value="1"/>
</dbReference>
<dbReference type="Gene3D" id="2.120.10.80">
    <property type="entry name" value="Kelch-type beta propeller"/>
    <property type="match status" value="1"/>
</dbReference>
<organism evidence="3 4">
    <name type="scientific">Rhynocoris fuscipes</name>
    <dbReference type="NCBI Taxonomy" id="488301"/>
    <lineage>
        <taxon>Eukaryota</taxon>
        <taxon>Metazoa</taxon>
        <taxon>Ecdysozoa</taxon>
        <taxon>Arthropoda</taxon>
        <taxon>Hexapoda</taxon>
        <taxon>Insecta</taxon>
        <taxon>Pterygota</taxon>
        <taxon>Neoptera</taxon>
        <taxon>Paraneoptera</taxon>
        <taxon>Hemiptera</taxon>
        <taxon>Heteroptera</taxon>
        <taxon>Panheteroptera</taxon>
        <taxon>Cimicomorpha</taxon>
        <taxon>Reduviidae</taxon>
        <taxon>Harpactorinae</taxon>
        <taxon>Harpactorini</taxon>
        <taxon>Rhynocoris</taxon>
    </lineage>
</organism>
<reference evidence="3 4" key="1">
    <citation type="submission" date="2022-12" db="EMBL/GenBank/DDBJ databases">
        <title>Chromosome-level genome assembly of true bugs.</title>
        <authorList>
            <person name="Ma L."/>
            <person name="Li H."/>
        </authorList>
    </citation>
    <scope>NUCLEOTIDE SEQUENCE [LARGE SCALE GENOMIC DNA]</scope>
    <source>
        <strain evidence="3">Lab_2022b</strain>
    </source>
</reference>
<dbReference type="SMART" id="SM00256">
    <property type="entry name" value="FBOX"/>
    <property type="match status" value="1"/>
</dbReference>
<dbReference type="SUPFAM" id="SSF81383">
    <property type="entry name" value="F-box domain"/>
    <property type="match status" value="1"/>
</dbReference>
<dbReference type="EMBL" id="JAPXFL010000074">
    <property type="protein sequence ID" value="KAK9496535.1"/>
    <property type="molecule type" value="Genomic_DNA"/>
</dbReference>
<dbReference type="Proteomes" id="UP001461498">
    <property type="component" value="Unassembled WGS sequence"/>
</dbReference>
<evidence type="ECO:0000256" key="1">
    <source>
        <dbReference type="SAM" id="MobiDB-lite"/>
    </source>
</evidence>
<dbReference type="EMBL" id="JAPXFL010000074">
    <property type="protein sequence ID" value="KAK9496536.1"/>
    <property type="molecule type" value="Genomic_DNA"/>
</dbReference>
<evidence type="ECO:0000259" key="2">
    <source>
        <dbReference type="PROSITE" id="PS50181"/>
    </source>
</evidence>
<feature type="compositionally biased region" description="Polar residues" evidence="1">
    <location>
        <begin position="540"/>
        <end position="558"/>
    </location>
</feature>
<accession>A0AAW1CFH3</accession>
<dbReference type="PANTHER" id="PTHR46432">
    <property type="entry name" value="F-BOX ONLY PROTEIN 42"/>
    <property type="match status" value="1"/>
</dbReference>
<dbReference type="InterPro" id="IPR052821">
    <property type="entry name" value="F-box_only_SRC"/>
</dbReference>
<dbReference type="SUPFAM" id="SSF117281">
    <property type="entry name" value="Kelch motif"/>
    <property type="match status" value="1"/>
</dbReference>
<proteinExistence type="predicted"/>
<dbReference type="GO" id="GO:1990756">
    <property type="term" value="F:ubiquitin-like ligase-substrate adaptor activity"/>
    <property type="evidence" value="ECO:0007669"/>
    <property type="project" value="TreeGrafter"/>
</dbReference>
<dbReference type="EMBL" id="JAPXFL010000074">
    <property type="protein sequence ID" value="KAK9496537.1"/>
    <property type="molecule type" value="Genomic_DNA"/>
</dbReference>
<gene>
    <name evidence="3" type="ORF">O3M35_013195</name>
</gene>
<dbReference type="CDD" id="cd22110">
    <property type="entry name" value="F-box_FBXO42"/>
    <property type="match status" value="1"/>
</dbReference>
<dbReference type="InterPro" id="IPR036047">
    <property type="entry name" value="F-box-like_dom_sf"/>
</dbReference>
<dbReference type="GO" id="GO:0019005">
    <property type="term" value="C:SCF ubiquitin ligase complex"/>
    <property type="evidence" value="ECO:0007669"/>
    <property type="project" value="TreeGrafter"/>
</dbReference>
<dbReference type="AlphaFoldDB" id="A0AAW1CFH3"/>
<comment type="caution">
    <text evidence="3">The sequence shown here is derived from an EMBL/GenBank/DDBJ whole genome shotgun (WGS) entry which is preliminary data.</text>
</comment>
<feature type="region of interest" description="Disordered" evidence="1">
    <location>
        <begin position="340"/>
        <end position="388"/>
    </location>
</feature>
<dbReference type="InterPro" id="IPR015915">
    <property type="entry name" value="Kelch-typ_b-propeller"/>
</dbReference>
<dbReference type="Pfam" id="PF12937">
    <property type="entry name" value="F-box-like"/>
    <property type="match status" value="1"/>
</dbReference>
<dbReference type="Gene3D" id="1.20.1280.50">
    <property type="match status" value="1"/>
</dbReference>
<feature type="domain" description="F-box" evidence="2">
    <location>
        <begin position="9"/>
        <end position="61"/>
    </location>
</feature>